<dbReference type="OrthoDB" id="6084164at2759"/>
<sequence>MIRFGAIVVLCSLLAVGFSHSGNQNSNQCNGVGIPSRRECNVCQGTQPRDVTLRVRNVLREPFFEEVVKISCTRYKTLFYIMQQAAEVNSVFKFQATYFRSLGFFIDAINNVQGTWNVDRSWWQILDGNLLLTDQTVRLGSVACWVRNFLKPPLFQEAVSVICTRYETLFYIMQQAADINKAFKFSVSYDHAGHPGFFVDAMNQVYSTWETDKSYWEILDSDLKHIPVDDSFPPDTAVLFGLLDNARGANPNRSCRRIETQDRHQCDVCQREPRDVTLLVRNILKQPFFEEEVTIPCTRYETLFYIMQQAAEVNLAFKFTATYNHAGHPGFFIHAINNTFSTWEEDRSYWEFWMVTSTTLLWKSSVNNQAFKMVHTSLLILLCFGILGNTRGVEDDRSSCQNVQTPDQRRCHVCQDAPRDVTLIIRNVLKRPFFEEEIKINCTRYQTLFYIMQQAAEANTAFQFKVTYFKRFGFFVNEINNVGGNYFLDQTWWEILDKNMTFTPGQSLPGHGIMVVVRK</sequence>
<keyword evidence="3" id="KW-1185">Reference proteome</keyword>
<evidence type="ECO:0000313" key="3">
    <source>
        <dbReference type="Proteomes" id="UP000245119"/>
    </source>
</evidence>
<dbReference type="PANTHER" id="PTHR10559">
    <property type="entry name" value="TRANSCOBALAMIN-1/GASTRIC INTRINSIC FACTOR"/>
    <property type="match status" value="1"/>
</dbReference>
<gene>
    <name evidence="2" type="ORF">C0Q70_04188</name>
</gene>
<reference evidence="2 3" key="1">
    <citation type="submission" date="2018-04" db="EMBL/GenBank/DDBJ databases">
        <title>The genome of golden apple snail Pomacea canaliculata provides insight into stress tolerance and invasive adaptation.</title>
        <authorList>
            <person name="Liu C."/>
            <person name="Liu B."/>
            <person name="Ren Y."/>
            <person name="Zhang Y."/>
            <person name="Wang H."/>
            <person name="Li S."/>
            <person name="Jiang F."/>
            <person name="Yin L."/>
            <person name="Zhang G."/>
            <person name="Qian W."/>
            <person name="Fan W."/>
        </authorList>
    </citation>
    <scope>NUCLEOTIDE SEQUENCE [LARGE SCALE GENOMIC DNA]</scope>
    <source>
        <strain evidence="2">SZHN2017</strain>
        <tissue evidence="2">Muscle</tissue>
    </source>
</reference>
<dbReference type="EMBL" id="PZQS01000002">
    <property type="protein sequence ID" value="PVD37193.1"/>
    <property type="molecule type" value="Genomic_DNA"/>
</dbReference>
<accession>A0A2T7PUU2</accession>
<name>A0A2T7PUU2_POMCA</name>
<protein>
    <submittedName>
        <fullName evidence="2">Uncharacterized protein</fullName>
    </submittedName>
</protein>
<organism evidence="2 3">
    <name type="scientific">Pomacea canaliculata</name>
    <name type="common">Golden apple snail</name>
    <dbReference type="NCBI Taxonomy" id="400727"/>
    <lineage>
        <taxon>Eukaryota</taxon>
        <taxon>Metazoa</taxon>
        <taxon>Spiralia</taxon>
        <taxon>Lophotrochozoa</taxon>
        <taxon>Mollusca</taxon>
        <taxon>Gastropoda</taxon>
        <taxon>Caenogastropoda</taxon>
        <taxon>Architaenioglossa</taxon>
        <taxon>Ampullarioidea</taxon>
        <taxon>Ampullariidae</taxon>
        <taxon>Pomacea</taxon>
    </lineage>
</organism>
<dbReference type="Proteomes" id="UP000245119">
    <property type="component" value="Linkage Group LG2"/>
</dbReference>
<dbReference type="InterPro" id="IPR051588">
    <property type="entry name" value="Cobalamin_Transport"/>
</dbReference>
<evidence type="ECO:0000256" key="1">
    <source>
        <dbReference type="SAM" id="SignalP"/>
    </source>
</evidence>
<keyword evidence="1" id="KW-0732">Signal</keyword>
<dbReference type="AlphaFoldDB" id="A0A2T7PUU2"/>
<evidence type="ECO:0000313" key="2">
    <source>
        <dbReference type="EMBL" id="PVD37193.1"/>
    </source>
</evidence>
<feature type="signal peptide" evidence="1">
    <location>
        <begin position="1"/>
        <end position="21"/>
    </location>
</feature>
<dbReference type="Gene3D" id="2.170.130.30">
    <property type="match status" value="4"/>
</dbReference>
<proteinExistence type="predicted"/>
<feature type="chain" id="PRO_5015601144" evidence="1">
    <location>
        <begin position="22"/>
        <end position="519"/>
    </location>
</feature>
<dbReference type="PANTHER" id="PTHR10559:SF18">
    <property type="entry name" value="TRANSCOBALAMIN II"/>
    <property type="match status" value="1"/>
</dbReference>
<comment type="caution">
    <text evidence="2">The sequence shown here is derived from an EMBL/GenBank/DDBJ whole genome shotgun (WGS) entry which is preliminary data.</text>
</comment>